<keyword evidence="3 4" id="KW-0687">Ribonucleoprotein</keyword>
<evidence type="ECO:0000256" key="4">
    <source>
        <dbReference type="RuleBase" id="RU003619"/>
    </source>
</evidence>
<reference evidence="6" key="1">
    <citation type="journal article" date="2001" name="J. Mol. Evol.">
        <title>The complete sequence of a brown algal mitochondrial genome, the ectocarpale Pylaiella littoralis (L.) Kjellm.</title>
        <authorList>
            <person name="Oudot M.P."/>
            <person name="Fontaine J.M."/>
            <person name="Rousvoal S."/>
            <person name="Kloareg B."/>
            <person name="Loiseaux-de Goer S."/>
        </authorList>
    </citation>
    <scope>NUCLEOTIDE SEQUENCE</scope>
</reference>
<name>Q94Z12_PYLLI</name>
<dbReference type="InterPro" id="IPR000235">
    <property type="entry name" value="Ribosomal_uS7"/>
</dbReference>
<dbReference type="GeneID" id="803722"/>
<organism evidence="6">
    <name type="scientific">Pylaiella littoralis</name>
    <name type="common">Seaweed</name>
    <name type="synonym">Conferva littoralis</name>
    <dbReference type="NCBI Taxonomy" id="2885"/>
    <lineage>
        <taxon>Eukaryota</taxon>
        <taxon>Sar</taxon>
        <taxon>Stramenopiles</taxon>
        <taxon>Ochrophyta</taxon>
        <taxon>PX clade</taxon>
        <taxon>Phaeophyceae</taxon>
        <taxon>Ectocarpales</taxon>
        <taxon>Acinetosporaceae</taxon>
        <taxon>Pylaiella</taxon>
    </lineage>
</organism>
<keyword evidence="6" id="KW-0496">Mitochondrion</keyword>
<evidence type="ECO:0000256" key="2">
    <source>
        <dbReference type="ARBA" id="ARBA00022980"/>
    </source>
</evidence>
<geneLocation type="mitochondrion" evidence="6"/>
<dbReference type="GO" id="GO:1990904">
    <property type="term" value="C:ribonucleoprotein complex"/>
    <property type="evidence" value="ECO:0007669"/>
    <property type="project" value="UniProtKB-KW"/>
</dbReference>
<accession>Q94Z12</accession>
<dbReference type="SUPFAM" id="SSF47973">
    <property type="entry name" value="Ribosomal protein S7"/>
    <property type="match status" value="1"/>
</dbReference>
<dbReference type="InterPro" id="IPR036823">
    <property type="entry name" value="Ribosomal_uS7_dom_sf"/>
</dbReference>
<dbReference type="GO" id="GO:0003723">
    <property type="term" value="F:RNA binding"/>
    <property type="evidence" value="ECO:0007669"/>
    <property type="project" value="InterPro"/>
</dbReference>
<dbReference type="GO" id="GO:0006412">
    <property type="term" value="P:translation"/>
    <property type="evidence" value="ECO:0007669"/>
    <property type="project" value="InterPro"/>
</dbReference>
<evidence type="ECO:0000313" key="6">
    <source>
        <dbReference type="EMBL" id="CAC50832.1"/>
    </source>
</evidence>
<sequence length="165" mass="18682">MLKTNNNYLYSLRVKSDPLATKMINLLMRHGKRSKAEKVLSRALQNLDKNYPGQALHIFYSGVINVKQDVAVRLKPKPRKSRNKQSYNIYLPRVISPVCGLGLGIRSIIKASKDRSQSSFLPLWESLSQELLQASQNKGGVVEKKYKVHGLALANKRRVHFDIPG</sequence>
<dbReference type="GO" id="GO:0003735">
    <property type="term" value="F:structural constituent of ribosome"/>
    <property type="evidence" value="ECO:0007669"/>
    <property type="project" value="InterPro"/>
</dbReference>
<dbReference type="RefSeq" id="NP_150391.1">
    <property type="nucleotide sequence ID" value="NC_003055.1"/>
</dbReference>
<keyword evidence="2 4" id="KW-0689">Ribosomal protein</keyword>
<evidence type="ECO:0000256" key="3">
    <source>
        <dbReference type="ARBA" id="ARBA00023274"/>
    </source>
</evidence>
<dbReference type="InterPro" id="IPR020606">
    <property type="entry name" value="Ribosomal_uS7_CS"/>
</dbReference>
<dbReference type="PROSITE" id="PS00052">
    <property type="entry name" value="RIBOSOMAL_S7"/>
    <property type="match status" value="1"/>
</dbReference>
<evidence type="ECO:0000259" key="5">
    <source>
        <dbReference type="Pfam" id="PF00177"/>
    </source>
</evidence>
<evidence type="ECO:0000256" key="1">
    <source>
        <dbReference type="ARBA" id="ARBA00007151"/>
    </source>
</evidence>
<dbReference type="EMBL" id="AJ277126">
    <property type="protein sequence ID" value="CAC50832.1"/>
    <property type="molecule type" value="Genomic_DNA"/>
</dbReference>
<gene>
    <name evidence="6" type="primary">rps7</name>
</gene>
<dbReference type="Pfam" id="PF00177">
    <property type="entry name" value="Ribosomal_S7"/>
    <property type="match status" value="1"/>
</dbReference>
<feature type="domain" description="Small ribosomal subunit protein uS7" evidence="5">
    <location>
        <begin position="14"/>
        <end position="156"/>
    </location>
</feature>
<dbReference type="AlphaFoldDB" id="Q94Z12"/>
<comment type="similarity">
    <text evidence="1 4">Belongs to the universal ribosomal protein uS7 family.</text>
</comment>
<dbReference type="GO" id="GO:0005840">
    <property type="term" value="C:ribosome"/>
    <property type="evidence" value="ECO:0007669"/>
    <property type="project" value="UniProtKB-KW"/>
</dbReference>
<proteinExistence type="inferred from homology"/>
<protein>
    <submittedName>
        <fullName evidence="6">Ribosomal protein S7</fullName>
    </submittedName>
</protein>
<dbReference type="PIRSF" id="PIRSF002122">
    <property type="entry name" value="RPS7p_RPS7a_RPS5e_RPS7o"/>
    <property type="match status" value="1"/>
</dbReference>
<dbReference type="InterPro" id="IPR023798">
    <property type="entry name" value="Ribosomal_uS7_dom"/>
</dbReference>
<dbReference type="Gene3D" id="1.10.455.10">
    <property type="entry name" value="Ribosomal protein S7 domain"/>
    <property type="match status" value="1"/>
</dbReference>